<proteinExistence type="predicted"/>
<sequence>MNRHIVIIIMLLATHWQLKSQGYSIKEFDLSGDINSWYTAHFDSINTKPLIGAWPSVSPPGANTNNFFFENAQNWTVASMKYDNHVYHNLNIRYDIEKHTAYLQHPLFWQPLIVNQEMVDWFKTPAGTFKPKKDEKGYYLVLFEGKNLSYTKESSKRVIAKEGALEYKRTNDLFLLTEGKKIRVERAKGFLKQFEAHKKDIKQFMRTREIRNIKRDSKEAYLTRIAEYCDNLATL</sequence>
<dbReference type="EMBL" id="FOIR01000002">
    <property type="protein sequence ID" value="SEW31633.1"/>
    <property type="molecule type" value="Genomic_DNA"/>
</dbReference>
<name>A0A1I0QX93_9BACT</name>
<reference evidence="2" key="1">
    <citation type="submission" date="2016-10" db="EMBL/GenBank/DDBJ databases">
        <authorList>
            <person name="Varghese N."/>
            <person name="Submissions S."/>
        </authorList>
    </citation>
    <scope>NUCLEOTIDE SEQUENCE [LARGE SCALE GENOMIC DNA]</scope>
    <source>
        <strain evidence="2">CGMCC 1.12402</strain>
    </source>
</reference>
<keyword evidence="2" id="KW-1185">Reference proteome</keyword>
<evidence type="ECO:0000313" key="2">
    <source>
        <dbReference type="Proteomes" id="UP000199437"/>
    </source>
</evidence>
<protein>
    <submittedName>
        <fullName evidence="1">Uncharacterized protein</fullName>
    </submittedName>
</protein>
<organism evidence="1 2">
    <name type="scientific">Roseivirga pacifica</name>
    <dbReference type="NCBI Taxonomy" id="1267423"/>
    <lineage>
        <taxon>Bacteria</taxon>
        <taxon>Pseudomonadati</taxon>
        <taxon>Bacteroidota</taxon>
        <taxon>Cytophagia</taxon>
        <taxon>Cytophagales</taxon>
        <taxon>Roseivirgaceae</taxon>
        <taxon>Roseivirga</taxon>
    </lineage>
</organism>
<dbReference type="AlphaFoldDB" id="A0A1I0QX93"/>
<dbReference type="Proteomes" id="UP000199437">
    <property type="component" value="Unassembled WGS sequence"/>
</dbReference>
<evidence type="ECO:0000313" key="1">
    <source>
        <dbReference type="EMBL" id="SEW31633.1"/>
    </source>
</evidence>
<accession>A0A1I0QX93</accession>
<dbReference type="STRING" id="1267423.SAMN05216290_2768"/>
<gene>
    <name evidence="1" type="ORF">SAMN05216290_2768</name>
</gene>